<dbReference type="AlphaFoldDB" id="A0A3R8T206"/>
<name>A0A3R8T206_9BURK</name>
<accession>A0A3R8T206</accession>
<reference evidence="1 2" key="1">
    <citation type="submission" date="2018-12" db="EMBL/GenBank/DDBJ databases">
        <title>The whole draft genome of Aquabacterium sp. SJQ9.</title>
        <authorList>
            <person name="Sun L."/>
            <person name="Gao X."/>
            <person name="Chen W."/>
            <person name="Huang K."/>
        </authorList>
    </citation>
    <scope>NUCLEOTIDE SEQUENCE [LARGE SCALE GENOMIC DNA]</scope>
    <source>
        <strain evidence="1 2">SJQ9</strain>
    </source>
</reference>
<dbReference type="EMBL" id="RSED01000026">
    <property type="protein sequence ID" value="RRS01142.1"/>
    <property type="molecule type" value="Genomic_DNA"/>
</dbReference>
<sequence length="117" mass="13226">MRAWRYSIRWGLPHITCPGPEVLGSVDVEPGQPCPADLAALTKPGAGYVISLDFQLPDAPMRRWSKEAKGRVRRNNLVKRLQRQVPLFADEIYARETTRRPAYYAGENYSGGSDHEQ</sequence>
<gene>
    <name evidence="1" type="ORF">EIP75_21425</name>
</gene>
<protein>
    <submittedName>
        <fullName evidence="1">Theronine dehydrogenase</fullName>
    </submittedName>
</protein>
<organism evidence="1 2">
    <name type="scientific">Aquabacterium soli</name>
    <dbReference type="NCBI Taxonomy" id="2493092"/>
    <lineage>
        <taxon>Bacteria</taxon>
        <taxon>Pseudomonadati</taxon>
        <taxon>Pseudomonadota</taxon>
        <taxon>Betaproteobacteria</taxon>
        <taxon>Burkholderiales</taxon>
        <taxon>Aquabacterium</taxon>
    </lineage>
</organism>
<comment type="caution">
    <text evidence="1">The sequence shown here is derived from an EMBL/GenBank/DDBJ whole genome shotgun (WGS) entry which is preliminary data.</text>
</comment>
<dbReference type="Proteomes" id="UP000269265">
    <property type="component" value="Unassembled WGS sequence"/>
</dbReference>
<evidence type="ECO:0000313" key="1">
    <source>
        <dbReference type="EMBL" id="RRS01142.1"/>
    </source>
</evidence>
<keyword evidence="2" id="KW-1185">Reference proteome</keyword>
<evidence type="ECO:0000313" key="2">
    <source>
        <dbReference type="Proteomes" id="UP000269265"/>
    </source>
</evidence>
<proteinExistence type="predicted"/>